<dbReference type="OrthoDB" id="7737307at2759"/>
<proteinExistence type="predicted"/>
<name>A0A9P0CII5_9CUCU</name>
<dbReference type="AlphaFoldDB" id="A0A9P0CII5"/>
<dbReference type="Proteomes" id="UP001153636">
    <property type="component" value="Chromosome 13"/>
</dbReference>
<evidence type="ECO:0000313" key="2">
    <source>
        <dbReference type="Proteomes" id="UP001153636"/>
    </source>
</evidence>
<reference evidence="1" key="1">
    <citation type="submission" date="2022-01" db="EMBL/GenBank/DDBJ databases">
        <authorList>
            <person name="King R."/>
        </authorList>
    </citation>
    <scope>NUCLEOTIDE SEQUENCE</scope>
</reference>
<organism evidence="1 2">
    <name type="scientific">Psylliodes chrysocephalus</name>
    <dbReference type="NCBI Taxonomy" id="3402493"/>
    <lineage>
        <taxon>Eukaryota</taxon>
        <taxon>Metazoa</taxon>
        <taxon>Ecdysozoa</taxon>
        <taxon>Arthropoda</taxon>
        <taxon>Hexapoda</taxon>
        <taxon>Insecta</taxon>
        <taxon>Pterygota</taxon>
        <taxon>Neoptera</taxon>
        <taxon>Endopterygota</taxon>
        <taxon>Coleoptera</taxon>
        <taxon>Polyphaga</taxon>
        <taxon>Cucujiformia</taxon>
        <taxon>Chrysomeloidea</taxon>
        <taxon>Chrysomelidae</taxon>
        <taxon>Galerucinae</taxon>
        <taxon>Alticini</taxon>
        <taxon>Psylliodes</taxon>
    </lineage>
</organism>
<dbReference type="EMBL" id="OV651825">
    <property type="protein sequence ID" value="CAH1102854.1"/>
    <property type="molecule type" value="Genomic_DNA"/>
</dbReference>
<keyword evidence="2" id="KW-1185">Reference proteome</keyword>
<sequence length="136" mass="15835">MKKDNHPVAYSTPPHDYHHYLDKSFESSPYFASPMRGIFKQSSNKIYDSPSSSNYNYMDSYKTLPVGTGRSHLSTNNTPLENLKFFFKAIKRMNLTEVVFKEMKLETSACKRKFVCEADFNIKQSTMLKTIFNVFM</sequence>
<accession>A0A9P0CII5</accession>
<evidence type="ECO:0000313" key="1">
    <source>
        <dbReference type="EMBL" id="CAH1102854.1"/>
    </source>
</evidence>
<protein>
    <submittedName>
        <fullName evidence="1">Uncharacterized protein</fullName>
    </submittedName>
</protein>
<gene>
    <name evidence="1" type="ORF">PSYICH_LOCUS3610</name>
</gene>